<proteinExistence type="predicted"/>
<accession>A0A1I7NLH7</accession>
<evidence type="ECO:0000256" key="1">
    <source>
        <dbReference type="PIRSR" id="PIRSR613078-1"/>
    </source>
</evidence>
<dbReference type="Pfam" id="PF00300">
    <property type="entry name" value="His_Phos_1"/>
    <property type="match status" value="1"/>
</dbReference>
<dbReference type="AlphaFoldDB" id="A0A1I7NLH7"/>
<name>A0A1I7NLH7_9HYPH</name>
<dbReference type="PANTHER" id="PTHR48100:SF1">
    <property type="entry name" value="HISTIDINE PHOSPHATASE FAMILY PROTEIN-RELATED"/>
    <property type="match status" value="1"/>
</dbReference>
<feature type="binding site" evidence="2">
    <location>
        <position position="59"/>
    </location>
    <ligand>
        <name>substrate</name>
    </ligand>
</feature>
<evidence type="ECO:0000256" key="2">
    <source>
        <dbReference type="PIRSR" id="PIRSR613078-2"/>
    </source>
</evidence>
<protein>
    <submittedName>
        <fullName evidence="3">Broad specificity phosphatase PhoE</fullName>
    </submittedName>
</protein>
<organism evidence="3 4">
    <name type="scientific">Devosia crocina</name>
    <dbReference type="NCBI Taxonomy" id="429728"/>
    <lineage>
        <taxon>Bacteria</taxon>
        <taxon>Pseudomonadati</taxon>
        <taxon>Pseudomonadota</taxon>
        <taxon>Alphaproteobacteria</taxon>
        <taxon>Hyphomicrobiales</taxon>
        <taxon>Devosiaceae</taxon>
        <taxon>Devosia</taxon>
    </lineage>
</organism>
<keyword evidence="4" id="KW-1185">Reference proteome</keyword>
<dbReference type="Gene3D" id="3.40.50.1240">
    <property type="entry name" value="Phosphoglycerate mutase-like"/>
    <property type="match status" value="1"/>
</dbReference>
<dbReference type="SUPFAM" id="SSF53254">
    <property type="entry name" value="Phosphoglycerate mutase-like"/>
    <property type="match status" value="1"/>
</dbReference>
<dbReference type="CDD" id="cd07067">
    <property type="entry name" value="HP_PGM_like"/>
    <property type="match status" value="1"/>
</dbReference>
<dbReference type="OrthoDB" id="9783269at2"/>
<dbReference type="InterPro" id="IPR050275">
    <property type="entry name" value="PGM_Phosphatase"/>
</dbReference>
<feature type="binding site" evidence="2">
    <location>
        <begin position="9"/>
        <end position="15"/>
    </location>
    <ligand>
        <name>substrate</name>
    </ligand>
</feature>
<dbReference type="SMART" id="SM00855">
    <property type="entry name" value="PGAM"/>
    <property type="match status" value="1"/>
</dbReference>
<gene>
    <name evidence="3" type="ORF">SAMN05216456_2158</name>
</gene>
<dbReference type="PANTHER" id="PTHR48100">
    <property type="entry name" value="BROAD-SPECIFICITY PHOSPHATASE YOR283W-RELATED"/>
    <property type="match status" value="1"/>
</dbReference>
<dbReference type="GO" id="GO:0005737">
    <property type="term" value="C:cytoplasm"/>
    <property type="evidence" value="ECO:0007669"/>
    <property type="project" value="TreeGrafter"/>
</dbReference>
<reference evidence="3 4" key="1">
    <citation type="submission" date="2016-10" db="EMBL/GenBank/DDBJ databases">
        <authorList>
            <person name="de Groot N.N."/>
        </authorList>
    </citation>
    <scope>NUCLEOTIDE SEQUENCE [LARGE SCALE GENOMIC DNA]</scope>
    <source>
        <strain evidence="3 4">IPL20</strain>
    </source>
</reference>
<dbReference type="GO" id="GO:0016791">
    <property type="term" value="F:phosphatase activity"/>
    <property type="evidence" value="ECO:0007669"/>
    <property type="project" value="TreeGrafter"/>
</dbReference>
<dbReference type="PIRSF" id="PIRSF000709">
    <property type="entry name" value="6PFK_2-Ptase"/>
    <property type="match status" value="1"/>
</dbReference>
<dbReference type="EMBL" id="FPCK01000002">
    <property type="protein sequence ID" value="SFV35479.1"/>
    <property type="molecule type" value="Genomic_DNA"/>
</dbReference>
<dbReference type="InterPro" id="IPR013078">
    <property type="entry name" value="His_Pase_superF_clade-1"/>
</dbReference>
<dbReference type="Proteomes" id="UP000199074">
    <property type="component" value="Unassembled WGS sequence"/>
</dbReference>
<dbReference type="InterPro" id="IPR029033">
    <property type="entry name" value="His_PPase_superfam"/>
</dbReference>
<dbReference type="RefSeq" id="WP_092424393.1">
    <property type="nucleotide sequence ID" value="NZ_FPCK01000002.1"/>
</dbReference>
<feature type="active site" description="Proton donor/acceptor" evidence="1">
    <location>
        <position position="84"/>
    </location>
</feature>
<dbReference type="STRING" id="429728.SAMN05216456_2158"/>
<evidence type="ECO:0000313" key="3">
    <source>
        <dbReference type="EMBL" id="SFV35479.1"/>
    </source>
</evidence>
<evidence type="ECO:0000313" key="4">
    <source>
        <dbReference type="Proteomes" id="UP000199074"/>
    </source>
</evidence>
<sequence>MTATVFLLRHAAHDNVGGFLAGRMPDIRLGVEGLAQAKRLGERMARERFDALYASPQPRTQETARAVADARGGMPIETTEALDEIDFGSWAGSRFDELNSQEDWRQWNAQRSLGATPAGETMLDVQQRVFAFLRPFIAQPNDSRIALVSHADVIRAIVGHVLGMSIDSLQRFEISPASITTMVLGPWGGKLITINETTP</sequence>
<feature type="active site" description="Tele-phosphohistidine intermediate" evidence="1">
    <location>
        <position position="10"/>
    </location>
</feature>